<feature type="short sequence motif" description="GXSXG" evidence="2">
    <location>
        <begin position="52"/>
        <end position="56"/>
    </location>
</feature>
<keyword evidence="2" id="KW-0442">Lipid degradation</keyword>
<keyword evidence="2" id="KW-0378">Hydrolase</keyword>
<keyword evidence="1 2" id="KW-0443">Lipid metabolism</keyword>
<dbReference type="GO" id="GO:0016787">
    <property type="term" value="F:hydrolase activity"/>
    <property type="evidence" value="ECO:0007669"/>
    <property type="project" value="UniProtKB-UniRule"/>
</dbReference>
<evidence type="ECO:0000256" key="1">
    <source>
        <dbReference type="ARBA" id="ARBA00023098"/>
    </source>
</evidence>
<organism evidence="4">
    <name type="scientific">Leptolyngbya sp. NK1-12</name>
    <dbReference type="NCBI Taxonomy" id="2547451"/>
    <lineage>
        <taxon>Bacteria</taxon>
        <taxon>Bacillati</taxon>
        <taxon>Cyanobacteriota</taxon>
        <taxon>Cyanophyceae</taxon>
        <taxon>Leptolyngbyales</taxon>
        <taxon>Leptolyngbyaceae</taxon>
        <taxon>Leptolyngbya group</taxon>
        <taxon>Leptolyngbya</taxon>
    </lineage>
</organism>
<dbReference type="SUPFAM" id="SSF52151">
    <property type="entry name" value="FabD/lysophospholipase-like"/>
    <property type="match status" value="1"/>
</dbReference>
<reference evidence="4" key="1">
    <citation type="submission" date="2020-05" db="EMBL/GenBank/DDBJ databases">
        <authorList>
            <person name="Zhu T."/>
            <person name="Keshari N."/>
            <person name="Lu X."/>
        </authorList>
    </citation>
    <scope>NUCLEOTIDE SEQUENCE</scope>
    <source>
        <strain evidence="4">NK1-12</strain>
    </source>
</reference>
<name>A0AA97AH64_9CYAN</name>
<feature type="domain" description="PNPLA" evidence="3">
    <location>
        <begin position="7"/>
        <end position="265"/>
    </location>
</feature>
<dbReference type="Pfam" id="PF01734">
    <property type="entry name" value="Patatin"/>
    <property type="match status" value="1"/>
</dbReference>
<dbReference type="InterPro" id="IPR002641">
    <property type="entry name" value="PNPLA_dom"/>
</dbReference>
<feature type="short sequence motif" description="DGA/G" evidence="2">
    <location>
        <begin position="252"/>
        <end position="254"/>
    </location>
</feature>
<dbReference type="Gene3D" id="3.40.1090.10">
    <property type="entry name" value="Cytosolic phospholipase A2 catalytic domain"/>
    <property type="match status" value="2"/>
</dbReference>
<dbReference type="EMBL" id="CP053586">
    <property type="protein sequence ID" value="WNZ24224.1"/>
    <property type="molecule type" value="Genomic_DNA"/>
</dbReference>
<dbReference type="InterPro" id="IPR016035">
    <property type="entry name" value="Acyl_Trfase/lysoPLipase"/>
</dbReference>
<dbReference type="RefSeq" id="WP_316429928.1">
    <property type="nucleotide sequence ID" value="NZ_CP053586.1"/>
</dbReference>
<feature type="active site" description="Proton acceptor" evidence="2">
    <location>
        <position position="252"/>
    </location>
</feature>
<dbReference type="GO" id="GO:0016042">
    <property type="term" value="P:lipid catabolic process"/>
    <property type="evidence" value="ECO:0007669"/>
    <property type="project" value="UniProtKB-UniRule"/>
</dbReference>
<gene>
    <name evidence="4" type="ORF">HJG54_16080</name>
</gene>
<sequence length="577" mass="65039">MPQKLAVAISGAVSLGSYEAGVMYEIIEAIAQHNSHPDTTEAQRIEIDVITGASAGAMTACILAQKLMFEAEALRQPYANALYGPWVEDIDISGLLNLRPSEDPNLSILSSDQIAEIGYKYVMQRYASGQPTPRQRHPAAAASIRLGLAMSNLKGIDYAVEVTDFPDVTNPNNRSRRMFTYTRHKDYFTYALKDGDQDDNPRLWRQLEQIARSSGAFPFAFRLMEIERQGSDPSFARSTLAPDHLYSFVYTDGGVFENEPLGLAKDLVDQIDQQHLDHDNRFYLYISPGAKSSTVNLNIKADNATYLNTGAALAGAIFTQARFQNWIATSKINEAIRQFERQAKELSDVLLKSPQLRTAFSSVADNLLEVLYTQGTPEEQQQQIVNDRDRLRQQFTEEYDRLVYASDKNGIDGKDVAESWLKLVQALEKVQDLGSRDVMTVYAITSGDVELAGEQLFAFGGFLDQRFREFDYNVGRRKAAFFLQKLQELHQQAKGEGQLYLTNFVAGQTINPTPADLGQVNLTEVSPVTRRAVKAQLLDRGQRIIESIETRFWVRWLLKFSLWIFLSKKLNQLLKLE</sequence>
<accession>A0AA97AH64</accession>
<evidence type="ECO:0000259" key="3">
    <source>
        <dbReference type="PROSITE" id="PS51635"/>
    </source>
</evidence>
<proteinExistence type="predicted"/>
<dbReference type="PROSITE" id="PS51635">
    <property type="entry name" value="PNPLA"/>
    <property type="match status" value="1"/>
</dbReference>
<evidence type="ECO:0000313" key="4">
    <source>
        <dbReference type="EMBL" id="WNZ24224.1"/>
    </source>
</evidence>
<comment type="caution">
    <text evidence="2">Lacks conserved residue(s) required for the propagation of feature annotation.</text>
</comment>
<protein>
    <recommendedName>
        <fullName evidence="3">PNPLA domain-containing protein</fullName>
    </recommendedName>
</protein>
<feature type="active site" description="Nucleophile" evidence="2">
    <location>
        <position position="54"/>
    </location>
</feature>
<dbReference type="AlphaFoldDB" id="A0AA97AH64"/>
<evidence type="ECO:0000256" key="2">
    <source>
        <dbReference type="PROSITE-ProRule" id="PRU01161"/>
    </source>
</evidence>